<evidence type="ECO:0000313" key="1">
    <source>
        <dbReference type="EMBL" id="MBD9698531.1"/>
    </source>
</evidence>
<name>A0ABR9DQ42_9MICO</name>
<reference evidence="1 2" key="1">
    <citation type="submission" date="2020-09" db="EMBL/GenBank/DDBJ databases">
        <title>Flavimobilis rhizosphaerae sp. nov., isolated from rhizosphere soil of Spartina alterniflora.</title>
        <authorList>
            <person name="Hanqin C."/>
        </authorList>
    </citation>
    <scope>NUCLEOTIDE SEQUENCE [LARGE SCALE GENOMIC DNA]</scope>
    <source>
        <strain evidence="1 2">GY 10621</strain>
    </source>
</reference>
<dbReference type="RefSeq" id="WP_192277919.1">
    <property type="nucleotide sequence ID" value="NZ_JACZDF010000002.1"/>
</dbReference>
<dbReference type="EMBL" id="JACZDF010000002">
    <property type="protein sequence ID" value="MBD9698531.1"/>
    <property type="molecule type" value="Genomic_DNA"/>
</dbReference>
<gene>
    <name evidence="1" type="ORF">IGS67_03350</name>
</gene>
<evidence type="ECO:0000313" key="2">
    <source>
        <dbReference type="Proteomes" id="UP000642107"/>
    </source>
</evidence>
<proteinExistence type="predicted"/>
<protein>
    <submittedName>
        <fullName evidence="1">Uncharacterized protein</fullName>
    </submittedName>
</protein>
<sequence>MSDEGGRLDLDEHLGLEELDDRRLSRGTRSVIEDPIYTDSRTPQLMQMADHVAWCANASIAQVPKRSFAHDWYREYLSPRDPERAPRQL</sequence>
<organism evidence="1 2">
    <name type="scientific">Flavimobilis rhizosphaerae</name>
    <dbReference type="NCBI Taxonomy" id="2775421"/>
    <lineage>
        <taxon>Bacteria</taxon>
        <taxon>Bacillati</taxon>
        <taxon>Actinomycetota</taxon>
        <taxon>Actinomycetes</taxon>
        <taxon>Micrococcales</taxon>
        <taxon>Jonesiaceae</taxon>
        <taxon>Flavimobilis</taxon>
    </lineage>
</organism>
<accession>A0ABR9DQ42</accession>
<comment type="caution">
    <text evidence="1">The sequence shown here is derived from an EMBL/GenBank/DDBJ whole genome shotgun (WGS) entry which is preliminary data.</text>
</comment>
<dbReference type="Proteomes" id="UP000642107">
    <property type="component" value="Unassembled WGS sequence"/>
</dbReference>
<keyword evidence="2" id="KW-1185">Reference proteome</keyword>